<evidence type="ECO:0000259" key="1">
    <source>
        <dbReference type="PROSITE" id="PS51708"/>
    </source>
</evidence>
<evidence type="ECO:0000313" key="3">
    <source>
        <dbReference type="Proteomes" id="UP000295468"/>
    </source>
</evidence>
<dbReference type="AlphaFoldDB" id="A0A4R6TMG8"/>
<dbReference type="Proteomes" id="UP000295468">
    <property type="component" value="Unassembled WGS sequence"/>
</dbReference>
<dbReference type="OrthoDB" id="9810907at2"/>
<gene>
    <name evidence="2" type="ORF">CLV82_0477</name>
</gene>
<organism evidence="2 3">
    <name type="scientific">Zeaxanthinibacter enoshimensis</name>
    <dbReference type="NCBI Taxonomy" id="392009"/>
    <lineage>
        <taxon>Bacteria</taxon>
        <taxon>Pseudomonadati</taxon>
        <taxon>Bacteroidota</taxon>
        <taxon>Flavobacteriia</taxon>
        <taxon>Flavobacteriales</taxon>
        <taxon>Flavobacteriaceae</taxon>
        <taxon>Zeaxanthinibacter</taxon>
    </lineage>
</organism>
<name>A0A4R6TMG8_9FLAO</name>
<dbReference type="InterPro" id="IPR007899">
    <property type="entry name" value="CHAD_dom"/>
</dbReference>
<comment type="caution">
    <text evidence="2">The sequence shown here is derived from an EMBL/GenBank/DDBJ whole genome shotgun (WGS) entry which is preliminary data.</text>
</comment>
<sequence>MDYPIILHYNPDETPEQGTQRLGLLLLDHAEHFLQHAESLDIGLHETRKDFKKLRALLRLVRSGMNEETYKNANRALRDAARLLSDARDSAVLVESISLLGERHPDIFHDEGFQEIKQQLQKRHQQQLKILRTHRTTDQVLMVIKALKDTVHRWTLDKEDFSAFSAGILKAYGRGITNRGIAREDTTADHLHEWRKRVKDLYYQLGYLQMIWPPVMLAWETALGELADLLGLDHDLAVLQQTLKSEESTATNLAGHRLLAGLVHEERSQLQSNAWSLGRRLYAEDPESFVSRLNSYWEAMKDPGSEIRSSVPGQSAGNPG</sequence>
<dbReference type="PANTHER" id="PTHR39339">
    <property type="entry name" value="SLR1444 PROTEIN"/>
    <property type="match status" value="1"/>
</dbReference>
<reference evidence="2 3" key="1">
    <citation type="submission" date="2019-03" db="EMBL/GenBank/DDBJ databases">
        <title>Genomic Encyclopedia of Archaeal and Bacterial Type Strains, Phase II (KMG-II): from individual species to whole genera.</title>
        <authorList>
            <person name="Goeker M."/>
        </authorList>
    </citation>
    <scope>NUCLEOTIDE SEQUENCE [LARGE SCALE GENOMIC DNA]</scope>
    <source>
        <strain evidence="2 3">DSM 18435</strain>
    </source>
</reference>
<evidence type="ECO:0000313" key="2">
    <source>
        <dbReference type="EMBL" id="TDQ32644.1"/>
    </source>
</evidence>
<dbReference type="PANTHER" id="PTHR39339:SF1">
    <property type="entry name" value="CHAD DOMAIN-CONTAINING PROTEIN"/>
    <property type="match status" value="1"/>
</dbReference>
<dbReference type="Gene3D" id="1.40.20.10">
    <property type="entry name" value="CHAD domain"/>
    <property type="match status" value="1"/>
</dbReference>
<dbReference type="EMBL" id="SNYI01000001">
    <property type="protein sequence ID" value="TDQ32644.1"/>
    <property type="molecule type" value="Genomic_DNA"/>
</dbReference>
<dbReference type="Pfam" id="PF05235">
    <property type="entry name" value="CHAD"/>
    <property type="match status" value="1"/>
</dbReference>
<protein>
    <submittedName>
        <fullName evidence="2">CHAD domain-containing protein</fullName>
    </submittedName>
</protein>
<dbReference type="RefSeq" id="WP_133642688.1">
    <property type="nucleotide sequence ID" value="NZ_SNYI01000001.1"/>
</dbReference>
<dbReference type="SMART" id="SM00880">
    <property type="entry name" value="CHAD"/>
    <property type="match status" value="1"/>
</dbReference>
<accession>A0A4R6TMG8</accession>
<proteinExistence type="predicted"/>
<dbReference type="InterPro" id="IPR038186">
    <property type="entry name" value="CHAD_dom_sf"/>
</dbReference>
<dbReference type="PROSITE" id="PS51708">
    <property type="entry name" value="CHAD"/>
    <property type="match status" value="1"/>
</dbReference>
<keyword evidence="3" id="KW-1185">Reference proteome</keyword>
<feature type="domain" description="CHAD" evidence="1">
    <location>
        <begin position="12"/>
        <end position="289"/>
    </location>
</feature>